<feature type="transmembrane region" description="Helical" evidence="2">
    <location>
        <begin position="78"/>
        <end position="96"/>
    </location>
</feature>
<keyword evidence="4" id="KW-1185">Reference proteome</keyword>
<keyword evidence="2" id="KW-0812">Transmembrane</keyword>
<dbReference type="Pfam" id="PF14015">
    <property type="entry name" value="DUF4231"/>
    <property type="match status" value="1"/>
</dbReference>
<evidence type="ECO:0000256" key="1">
    <source>
        <dbReference type="SAM" id="MobiDB-lite"/>
    </source>
</evidence>
<evidence type="ECO:0000313" key="4">
    <source>
        <dbReference type="Proteomes" id="UP001523219"/>
    </source>
</evidence>
<dbReference type="RefSeq" id="WP_252428370.1">
    <property type="nucleotide sequence ID" value="NZ_JAMWMR010000039.1"/>
</dbReference>
<keyword evidence="2" id="KW-1133">Transmembrane helix</keyword>
<dbReference type="InterPro" id="IPR025325">
    <property type="entry name" value="DUF4231"/>
</dbReference>
<accession>A0ABT0ZM19</accession>
<dbReference type="EMBL" id="JAMWMR010000039">
    <property type="protein sequence ID" value="MCN9244583.1"/>
    <property type="molecule type" value="Genomic_DNA"/>
</dbReference>
<dbReference type="NCBIfam" id="NF033634">
    <property type="entry name" value="SLATT_1"/>
    <property type="match status" value="1"/>
</dbReference>
<sequence>MSTPWRRFRVPALEEFLDVADDELDAAVEQYVQRLRHFYDARARWQRRGYRASGLVVIVVGALLPLLATSEFPGKELVLSLVGVTVSVVTALRSFYRFDQSWILLRNTEIAISDAYLKWKLARRRAAADPHSVEAEGTEGDTRALIDRIMRIRRDEAESFFNELPTPQPVPDGQSPVSLPTPRSRA</sequence>
<protein>
    <submittedName>
        <fullName evidence="3">DUF4231 domain-containing protein</fullName>
    </submittedName>
</protein>
<keyword evidence="2" id="KW-0472">Membrane</keyword>
<evidence type="ECO:0000256" key="2">
    <source>
        <dbReference type="SAM" id="Phobius"/>
    </source>
</evidence>
<comment type="caution">
    <text evidence="3">The sequence shown here is derived from an EMBL/GenBank/DDBJ whole genome shotgun (WGS) entry which is preliminary data.</text>
</comment>
<feature type="transmembrane region" description="Helical" evidence="2">
    <location>
        <begin position="52"/>
        <end position="72"/>
    </location>
</feature>
<proteinExistence type="predicted"/>
<evidence type="ECO:0000313" key="3">
    <source>
        <dbReference type="EMBL" id="MCN9244583.1"/>
    </source>
</evidence>
<feature type="region of interest" description="Disordered" evidence="1">
    <location>
        <begin position="161"/>
        <end position="186"/>
    </location>
</feature>
<name>A0ABT0ZM19_9ACTN</name>
<gene>
    <name evidence="3" type="ORF">NGF19_28030</name>
</gene>
<reference evidence="3 4" key="1">
    <citation type="submission" date="2022-05" db="EMBL/GenBank/DDBJ databases">
        <title>Streptomyces sp. nov. RY43-2 isolated from soil of a peat swamp forest.</title>
        <authorList>
            <person name="Kanchanasin P."/>
            <person name="Tanasupawat S."/>
            <person name="Phongsopitanun W."/>
        </authorList>
    </citation>
    <scope>NUCLEOTIDE SEQUENCE [LARGE SCALE GENOMIC DNA]</scope>
    <source>
        <strain evidence="3 4">RY43-2</strain>
    </source>
</reference>
<dbReference type="Proteomes" id="UP001523219">
    <property type="component" value="Unassembled WGS sequence"/>
</dbReference>
<organism evidence="3 4">
    <name type="scientific">Streptomyces macrolidinus</name>
    <dbReference type="NCBI Taxonomy" id="2952607"/>
    <lineage>
        <taxon>Bacteria</taxon>
        <taxon>Bacillati</taxon>
        <taxon>Actinomycetota</taxon>
        <taxon>Actinomycetes</taxon>
        <taxon>Kitasatosporales</taxon>
        <taxon>Streptomycetaceae</taxon>
        <taxon>Streptomyces</taxon>
    </lineage>
</organism>